<proteinExistence type="predicted"/>
<dbReference type="EMBL" id="JABEMB010000021">
    <property type="protein sequence ID" value="NNH04708.1"/>
    <property type="molecule type" value="Genomic_DNA"/>
</dbReference>
<dbReference type="SUPFAM" id="SSF54197">
    <property type="entry name" value="HIT-like"/>
    <property type="match status" value="1"/>
</dbReference>
<organism evidence="1 2">
    <name type="scientific">Microbacterium ulmi</name>
    <dbReference type="NCBI Taxonomy" id="179095"/>
    <lineage>
        <taxon>Bacteria</taxon>
        <taxon>Bacillati</taxon>
        <taxon>Actinomycetota</taxon>
        <taxon>Actinomycetes</taxon>
        <taxon>Micrococcales</taxon>
        <taxon>Microbacteriaceae</taxon>
        <taxon>Microbacterium</taxon>
    </lineage>
</organism>
<protein>
    <recommendedName>
        <fullName evidence="3">Diadenosine tetraphosphate (Ap4A) hydrolase</fullName>
    </recommendedName>
</protein>
<dbReference type="AlphaFoldDB" id="A0A7Y2Q2K4"/>
<accession>A0A7Y2Q2K4</accession>
<sequence>MSDDSTIDKMGPAEWPADYAERVAGKDCKLCDRENKGPNDWIRLNWLLVWEGTESEVYLEKRATRGLAGYSVALWKGAHIAEPGEASDESARRYWREVTALARAVHTVFQPVKLNISSMGSITPHLHTYVFPRHDADPAPGRNIPWRSLYLEPRFTEEELQSQAVKLRGAIEQDPLLSEVAG</sequence>
<dbReference type="Gene3D" id="3.30.428.10">
    <property type="entry name" value="HIT-like"/>
    <property type="match status" value="1"/>
</dbReference>
<evidence type="ECO:0008006" key="3">
    <source>
        <dbReference type="Google" id="ProtNLM"/>
    </source>
</evidence>
<gene>
    <name evidence="1" type="ORF">HLA99_12720</name>
</gene>
<reference evidence="1 2" key="1">
    <citation type="submission" date="2020-05" db="EMBL/GenBank/DDBJ databases">
        <title>MicrobeNet Type strains.</title>
        <authorList>
            <person name="Nicholson A.C."/>
        </authorList>
    </citation>
    <scope>NUCLEOTIDE SEQUENCE [LARGE SCALE GENOMIC DNA]</scope>
    <source>
        <strain evidence="1 2">JCM 14282</strain>
    </source>
</reference>
<dbReference type="InterPro" id="IPR036265">
    <property type="entry name" value="HIT-like_sf"/>
</dbReference>
<dbReference type="Proteomes" id="UP000543598">
    <property type="component" value="Unassembled WGS sequence"/>
</dbReference>
<dbReference type="RefSeq" id="WP_167035988.1">
    <property type="nucleotide sequence ID" value="NZ_BAAANA010000001.1"/>
</dbReference>
<name>A0A7Y2Q2K4_9MICO</name>
<comment type="caution">
    <text evidence="1">The sequence shown here is derived from an EMBL/GenBank/DDBJ whole genome shotgun (WGS) entry which is preliminary data.</text>
</comment>
<evidence type="ECO:0000313" key="1">
    <source>
        <dbReference type="EMBL" id="NNH04708.1"/>
    </source>
</evidence>
<keyword evidence="2" id="KW-1185">Reference proteome</keyword>
<evidence type="ECO:0000313" key="2">
    <source>
        <dbReference type="Proteomes" id="UP000543598"/>
    </source>
</evidence>